<evidence type="ECO:0000256" key="1">
    <source>
        <dbReference type="ARBA" id="ARBA00009861"/>
    </source>
</evidence>
<organism evidence="3 4">
    <name type="scientific">Solanum stoloniferum</name>
    <dbReference type="NCBI Taxonomy" id="62892"/>
    <lineage>
        <taxon>Eukaryota</taxon>
        <taxon>Viridiplantae</taxon>
        <taxon>Streptophyta</taxon>
        <taxon>Embryophyta</taxon>
        <taxon>Tracheophyta</taxon>
        <taxon>Spermatophyta</taxon>
        <taxon>Magnoliopsida</taxon>
        <taxon>eudicotyledons</taxon>
        <taxon>Gunneridae</taxon>
        <taxon>Pentapetalae</taxon>
        <taxon>asterids</taxon>
        <taxon>lamiids</taxon>
        <taxon>Solanales</taxon>
        <taxon>Solanaceae</taxon>
        <taxon>Solanoideae</taxon>
        <taxon>Solaneae</taxon>
        <taxon>Solanum</taxon>
    </lineage>
</organism>
<keyword evidence="4" id="KW-1185">Reference proteome</keyword>
<gene>
    <name evidence="3" type="ORF">AABB24_013783</name>
</gene>
<dbReference type="PANTHER" id="PTHR31147">
    <property type="entry name" value="ACYL TRANSFERASE 4"/>
    <property type="match status" value="1"/>
</dbReference>
<dbReference type="InterPro" id="IPR050898">
    <property type="entry name" value="Plant_acyltransferase"/>
</dbReference>
<dbReference type="EMBL" id="JBJKTR010000008">
    <property type="protein sequence ID" value="KAL3360525.1"/>
    <property type="molecule type" value="Genomic_DNA"/>
</dbReference>
<reference evidence="3 4" key="1">
    <citation type="submission" date="2024-05" db="EMBL/GenBank/DDBJ databases">
        <title>De novo assembly of an allotetraploid wild potato.</title>
        <authorList>
            <person name="Hosaka A.J."/>
        </authorList>
    </citation>
    <scope>NUCLEOTIDE SEQUENCE [LARGE SCALE GENOMIC DNA]</scope>
    <source>
        <tissue evidence="3">Young leaves</tissue>
    </source>
</reference>
<dbReference type="AlphaFoldDB" id="A0ABD2TWT5"/>
<evidence type="ECO:0000313" key="3">
    <source>
        <dbReference type="EMBL" id="KAL3360525.1"/>
    </source>
</evidence>
<comment type="caution">
    <text evidence="3">The sequence shown here is derived from an EMBL/GenBank/DDBJ whole genome shotgun (WGS) entry which is preliminary data.</text>
</comment>
<name>A0ABD2TWT5_9SOLN</name>
<keyword evidence="2" id="KW-0808">Transferase</keyword>
<protein>
    <submittedName>
        <fullName evidence="3">Uncharacterized protein</fullName>
    </submittedName>
</protein>
<proteinExistence type="inferred from homology"/>
<feature type="non-terminal residue" evidence="3">
    <location>
        <position position="1"/>
    </location>
</feature>
<dbReference type="Gene3D" id="3.30.559.10">
    <property type="entry name" value="Chloramphenicol acetyltransferase-like domain"/>
    <property type="match status" value="1"/>
</dbReference>
<dbReference type="GO" id="GO:0016740">
    <property type="term" value="F:transferase activity"/>
    <property type="evidence" value="ECO:0007669"/>
    <property type="project" value="UniProtKB-KW"/>
</dbReference>
<dbReference type="PANTHER" id="PTHR31147:SF66">
    <property type="entry name" value="OS05G0315700 PROTEIN"/>
    <property type="match status" value="1"/>
</dbReference>
<sequence length="159" mass="17886">CLLLFLLAHMAHTMPISIKYHLPKLVEPAKVTPHDTKHLSDIDDQGSNHFQVPILMFYKYNSSMEGKDPAKIIKDGLSKTLVFYYPLAGRLIEGPNKKLMVNCNSEGIMFIEVDANVELDKLGDSIKPPCPYLDLLLNNVPGSDWIIGLQIMDVRNSSY</sequence>
<comment type="similarity">
    <text evidence="1">Belongs to the plant acyltransferase family.</text>
</comment>
<dbReference type="Proteomes" id="UP001627284">
    <property type="component" value="Unassembled WGS sequence"/>
</dbReference>
<dbReference type="Pfam" id="PF02458">
    <property type="entry name" value="Transferase"/>
    <property type="match status" value="1"/>
</dbReference>
<evidence type="ECO:0000313" key="4">
    <source>
        <dbReference type="Proteomes" id="UP001627284"/>
    </source>
</evidence>
<dbReference type="InterPro" id="IPR023213">
    <property type="entry name" value="CAT-like_dom_sf"/>
</dbReference>
<accession>A0ABD2TWT5</accession>
<evidence type="ECO:0000256" key="2">
    <source>
        <dbReference type="ARBA" id="ARBA00022679"/>
    </source>
</evidence>